<dbReference type="GO" id="GO:0005634">
    <property type="term" value="C:nucleus"/>
    <property type="evidence" value="ECO:0007669"/>
    <property type="project" value="UniProtKB-SubCell"/>
</dbReference>
<keyword evidence="4" id="KW-0238">DNA-binding</keyword>
<keyword evidence="3" id="KW-0805">Transcription regulation</keyword>
<gene>
    <name evidence="9" type="ORF">DFH07DRAFT_269205</name>
</gene>
<dbReference type="InterPro" id="IPR045125">
    <property type="entry name" value="Sub1/Tcp4-like"/>
</dbReference>
<dbReference type="GO" id="GO:0003713">
    <property type="term" value="F:transcription coactivator activity"/>
    <property type="evidence" value="ECO:0007669"/>
    <property type="project" value="InterPro"/>
</dbReference>
<evidence type="ECO:0000313" key="10">
    <source>
        <dbReference type="Proteomes" id="UP001215280"/>
    </source>
</evidence>
<dbReference type="InterPro" id="IPR009044">
    <property type="entry name" value="ssDNA-bd_transcriptional_reg"/>
</dbReference>
<comment type="subcellular location">
    <subcellularLocation>
        <location evidence="1">Nucleus</location>
    </subcellularLocation>
</comment>
<keyword evidence="10" id="KW-1185">Reference proteome</keyword>
<dbReference type="GO" id="GO:0060261">
    <property type="term" value="P:positive regulation of transcription initiation by RNA polymerase II"/>
    <property type="evidence" value="ECO:0007669"/>
    <property type="project" value="InterPro"/>
</dbReference>
<dbReference type="SUPFAM" id="SSF54447">
    <property type="entry name" value="ssDNA-binding transcriptional regulator domain"/>
    <property type="match status" value="1"/>
</dbReference>
<protein>
    <submittedName>
        <fullName evidence="9">Transcriptional Coactivator p15-domain-containing protein</fullName>
    </submittedName>
</protein>
<keyword evidence="5" id="KW-0804">Transcription</keyword>
<dbReference type="Proteomes" id="UP001215280">
    <property type="component" value="Unassembled WGS sequence"/>
</dbReference>
<evidence type="ECO:0000256" key="3">
    <source>
        <dbReference type="ARBA" id="ARBA00023015"/>
    </source>
</evidence>
<dbReference type="InterPro" id="IPR003173">
    <property type="entry name" value="PC4_C"/>
</dbReference>
<reference evidence="9" key="1">
    <citation type="submission" date="2023-03" db="EMBL/GenBank/DDBJ databases">
        <title>Massive genome expansion in bonnet fungi (Mycena s.s.) driven by repeated elements and novel gene families across ecological guilds.</title>
        <authorList>
            <consortium name="Lawrence Berkeley National Laboratory"/>
            <person name="Harder C.B."/>
            <person name="Miyauchi S."/>
            <person name="Viragh M."/>
            <person name="Kuo A."/>
            <person name="Thoen E."/>
            <person name="Andreopoulos B."/>
            <person name="Lu D."/>
            <person name="Skrede I."/>
            <person name="Drula E."/>
            <person name="Henrissat B."/>
            <person name="Morin E."/>
            <person name="Kohler A."/>
            <person name="Barry K."/>
            <person name="LaButti K."/>
            <person name="Morin E."/>
            <person name="Salamov A."/>
            <person name="Lipzen A."/>
            <person name="Mereny Z."/>
            <person name="Hegedus B."/>
            <person name="Baldrian P."/>
            <person name="Stursova M."/>
            <person name="Weitz H."/>
            <person name="Taylor A."/>
            <person name="Grigoriev I.V."/>
            <person name="Nagy L.G."/>
            <person name="Martin F."/>
            <person name="Kauserud H."/>
        </authorList>
    </citation>
    <scope>NUCLEOTIDE SEQUENCE</scope>
    <source>
        <strain evidence="9">CBHHK188m</strain>
    </source>
</reference>
<dbReference type="EMBL" id="JARJLG010000024">
    <property type="protein sequence ID" value="KAJ7770215.1"/>
    <property type="molecule type" value="Genomic_DNA"/>
</dbReference>
<dbReference type="Pfam" id="PF02229">
    <property type="entry name" value="PC4"/>
    <property type="match status" value="1"/>
</dbReference>
<accession>A0AAD7NQ02</accession>
<comment type="similarity">
    <text evidence="2">Belongs to the transcriptional coactivator PC4 family.</text>
</comment>
<evidence type="ECO:0000313" key="9">
    <source>
        <dbReference type="EMBL" id="KAJ7770215.1"/>
    </source>
</evidence>
<name>A0AAD7NQ02_9AGAR</name>
<feature type="domain" description="Transcriptional coactivator p15 (PC4) C-terminal" evidence="8">
    <location>
        <begin position="75"/>
        <end position="127"/>
    </location>
</feature>
<organism evidence="9 10">
    <name type="scientific">Mycena maculata</name>
    <dbReference type="NCBI Taxonomy" id="230809"/>
    <lineage>
        <taxon>Eukaryota</taxon>
        <taxon>Fungi</taxon>
        <taxon>Dikarya</taxon>
        <taxon>Basidiomycota</taxon>
        <taxon>Agaricomycotina</taxon>
        <taxon>Agaricomycetes</taxon>
        <taxon>Agaricomycetidae</taxon>
        <taxon>Agaricales</taxon>
        <taxon>Marasmiineae</taxon>
        <taxon>Mycenaceae</taxon>
        <taxon>Mycena</taxon>
    </lineage>
</organism>
<keyword evidence="6" id="KW-0539">Nucleus</keyword>
<evidence type="ECO:0000256" key="1">
    <source>
        <dbReference type="ARBA" id="ARBA00004123"/>
    </source>
</evidence>
<evidence type="ECO:0000259" key="8">
    <source>
        <dbReference type="Pfam" id="PF02229"/>
    </source>
</evidence>
<comment type="caution">
    <text evidence="9">The sequence shown here is derived from an EMBL/GenBank/DDBJ whole genome shotgun (WGS) entry which is preliminary data.</text>
</comment>
<feature type="region of interest" description="Disordered" evidence="7">
    <location>
        <begin position="1"/>
        <end position="65"/>
    </location>
</feature>
<sequence>MAKRKSLTTTDVEEESVNPRSKASKKAKLEEEDELDGSESSPRTAKKPKYTVKAEDTDSEGVDVQCTPEGEKFIDLGKNKRVTVRNFKGSTLIDIREFYADKATQELKPGKKGISLSVDQWEELKKIAGTLDSLIVKMKK</sequence>
<dbReference type="GO" id="GO:0003677">
    <property type="term" value="F:DNA binding"/>
    <property type="evidence" value="ECO:0007669"/>
    <property type="project" value="UniProtKB-KW"/>
</dbReference>
<evidence type="ECO:0000256" key="5">
    <source>
        <dbReference type="ARBA" id="ARBA00023163"/>
    </source>
</evidence>
<evidence type="ECO:0000256" key="7">
    <source>
        <dbReference type="SAM" id="MobiDB-lite"/>
    </source>
</evidence>
<evidence type="ECO:0000256" key="4">
    <source>
        <dbReference type="ARBA" id="ARBA00023125"/>
    </source>
</evidence>
<proteinExistence type="inferred from homology"/>
<evidence type="ECO:0000256" key="2">
    <source>
        <dbReference type="ARBA" id="ARBA00009001"/>
    </source>
</evidence>
<evidence type="ECO:0000256" key="6">
    <source>
        <dbReference type="ARBA" id="ARBA00023242"/>
    </source>
</evidence>
<dbReference type="AlphaFoldDB" id="A0AAD7NQ02"/>
<dbReference type="Gene3D" id="2.30.31.10">
    <property type="entry name" value="Transcriptional Coactivator Pc4, Chain A"/>
    <property type="match status" value="1"/>
</dbReference>
<dbReference type="PANTHER" id="PTHR13215">
    <property type="entry name" value="RNA POLYMERASE II TRANSCRIPTIONAL COACTIVATOR"/>
    <property type="match status" value="1"/>
</dbReference>